<feature type="domain" description="EF-hand" evidence="4">
    <location>
        <begin position="75"/>
        <end position="110"/>
    </location>
</feature>
<feature type="chain" id="PRO_5030772670" description="EF-hand domain-containing protein" evidence="3">
    <location>
        <begin position="33"/>
        <end position="391"/>
    </location>
</feature>
<feature type="compositionally biased region" description="Basic and acidic residues" evidence="2">
    <location>
        <begin position="337"/>
        <end position="360"/>
    </location>
</feature>
<dbReference type="InterPro" id="IPR002048">
    <property type="entry name" value="EF_hand_dom"/>
</dbReference>
<dbReference type="PROSITE" id="PS50222">
    <property type="entry name" value="EF_HAND_2"/>
    <property type="match status" value="2"/>
</dbReference>
<feature type="signal peptide" evidence="3">
    <location>
        <begin position="1"/>
        <end position="32"/>
    </location>
</feature>
<organism evidence="5">
    <name type="scientific">Hanusia phi</name>
    <dbReference type="NCBI Taxonomy" id="3032"/>
    <lineage>
        <taxon>Eukaryota</taxon>
        <taxon>Cryptophyceae</taxon>
        <taxon>Pyrenomonadales</taxon>
        <taxon>Geminigeraceae</taxon>
        <taxon>Hanusia</taxon>
    </lineage>
</organism>
<dbReference type="SUPFAM" id="SSF47473">
    <property type="entry name" value="EF-hand"/>
    <property type="match status" value="1"/>
</dbReference>
<dbReference type="InterPro" id="IPR018247">
    <property type="entry name" value="EF_Hand_1_Ca_BS"/>
</dbReference>
<evidence type="ECO:0000256" key="3">
    <source>
        <dbReference type="SAM" id="SignalP"/>
    </source>
</evidence>
<keyword evidence="1" id="KW-0106">Calcium</keyword>
<gene>
    <name evidence="5" type="ORF">HPHI1048_LOCUS14697</name>
</gene>
<feature type="region of interest" description="Disordered" evidence="2">
    <location>
        <begin position="326"/>
        <end position="391"/>
    </location>
</feature>
<evidence type="ECO:0000313" key="5">
    <source>
        <dbReference type="EMBL" id="CAD8491833.1"/>
    </source>
</evidence>
<dbReference type="EMBL" id="HBEO01021699">
    <property type="protein sequence ID" value="CAD8491833.1"/>
    <property type="molecule type" value="Transcribed_RNA"/>
</dbReference>
<dbReference type="GO" id="GO:0005509">
    <property type="term" value="F:calcium ion binding"/>
    <property type="evidence" value="ECO:0007669"/>
    <property type="project" value="InterPro"/>
</dbReference>
<sequence length="391" mass="45119">MVKMTTVKARSTCITRALLLLVALSFLTFSYAAKEDEKSETKTGGTKTGGTGKDMDIDSELRHLFTELMSLNHHRQIQDHENLFQMADKDSNGHIDRNEFEAFVRGNQDSMDNFQMRRHGPEHVFKRNDLDKDGSLNKREWARTSHMPHYMPHFVNPHMWKNPLEIVYQSRGMHSPTSREGHSVKVFEEIDLNKDGKIDEMELKATFSRLPELSMSDPRGMMGPMGPMGSMGPMDPMDPMGHRPHHERERMMHRREHERMQRMMERPDDLMRGDKRRGFDRVAHRNQVFDGRIEQIQKRIQDILQVKASHTFQQLDKNNDKILDKDEWNQGSILQQQDDKLMTKTPKDDAKATDDKKESLSSETQAAKPPTPQASEGQQAGAKDTPAMKSA</sequence>
<dbReference type="AlphaFoldDB" id="A0A7S0ES32"/>
<dbReference type="Gene3D" id="1.10.238.10">
    <property type="entry name" value="EF-hand"/>
    <property type="match status" value="2"/>
</dbReference>
<evidence type="ECO:0000256" key="2">
    <source>
        <dbReference type="SAM" id="MobiDB-lite"/>
    </source>
</evidence>
<proteinExistence type="predicted"/>
<evidence type="ECO:0000256" key="1">
    <source>
        <dbReference type="ARBA" id="ARBA00022837"/>
    </source>
</evidence>
<dbReference type="PROSITE" id="PS00018">
    <property type="entry name" value="EF_HAND_1"/>
    <property type="match status" value="4"/>
</dbReference>
<accession>A0A7S0ES32</accession>
<dbReference type="SMART" id="SM00054">
    <property type="entry name" value="EFh"/>
    <property type="match status" value="4"/>
</dbReference>
<protein>
    <recommendedName>
        <fullName evidence="4">EF-hand domain-containing protein</fullName>
    </recommendedName>
</protein>
<name>A0A7S0ES32_9CRYP</name>
<feature type="domain" description="EF-hand" evidence="4">
    <location>
        <begin position="178"/>
        <end position="213"/>
    </location>
</feature>
<keyword evidence="3" id="KW-0732">Signal</keyword>
<evidence type="ECO:0000259" key="4">
    <source>
        <dbReference type="PROSITE" id="PS50222"/>
    </source>
</evidence>
<reference evidence="5" key="1">
    <citation type="submission" date="2021-01" db="EMBL/GenBank/DDBJ databases">
        <authorList>
            <person name="Corre E."/>
            <person name="Pelletier E."/>
            <person name="Niang G."/>
            <person name="Scheremetjew M."/>
            <person name="Finn R."/>
            <person name="Kale V."/>
            <person name="Holt S."/>
            <person name="Cochrane G."/>
            <person name="Meng A."/>
            <person name="Brown T."/>
            <person name="Cohen L."/>
        </authorList>
    </citation>
    <scope>NUCLEOTIDE SEQUENCE</scope>
    <source>
        <strain evidence="5">CCMP325</strain>
    </source>
</reference>
<dbReference type="Pfam" id="PF13202">
    <property type="entry name" value="EF-hand_5"/>
    <property type="match status" value="3"/>
</dbReference>
<dbReference type="InterPro" id="IPR011992">
    <property type="entry name" value="EF-hand-dom_pair"/>
</dbReference>